<dbReference type="GO" id="GO:0016020">
    <property type="term" value="C:membrane"/>
    <property type="evidence" value="ECO:0007669"/>
    <property type="project" value="UniProtKB-SubCell"/>
</dbReference>
<dbReference type="PRINTS" id="PR01434">
    <property type="entry name" value="NADHDHGNASE5"/>
</dbReference>
<feature type="transmembrane region" description="Helical" evidence="9">
    <location>
        <begin position="433"/>
        <end position="449"/>
    </location>
</feature>
<dbReference type="GO" id="GO:0008137">
    <property type="term" value="F:NADH dehydrogenase (ubiquinone) activity"/>
    <property type="evidence" value="ECO:0007669"/>
    <property type="project" value="UniProtKB-EC"/>
</dbReference>
<name>A0A0M5M1X7_9BILA</name>
<gene>
    <name evidence="11" type="primary">ND5</name>
</gene>
<feature type="transmembrane region" description="Helical" evidence="9">
    <location>
        <begin position="393"/>
        <end position="413"/>
    </location>
</feature>
<feature type="transmembrane region" description="Helical" evidence="9">
    <location>
        <begin position="164"/>
        <end position="181"/>
    </location>
</feature>
<feature type="transmembrane region" description="Helical" evidence="9">
    <location>
        <begin position="287"/>
        <end position="306"/>
    </location>
</feature>
<evidence type="ECO:0000313" key="11">
    <source>
        <dbReference type="EMBL" id="ALF03924.1"/>
    </source>
</evidence>
<feature type="transmembrane region" description="Helical" evidence="9">
    <location>
        <begin position="227"/>
        <end position="248"/>
    </location>
</feature>
<feature type="domain" description="NADH:quinone oxidoreductase/Mrp antiporter transmembrane" evidence="10">
    <location>
        <begin position="101"/>
        <end position="362"/>
    </location>
</feature>
<comment type="catalytic activity">
    <reaction evidence="8">
        <text>a ubiquinone + NADH + 5 H(+)(in) = a ubiquinol + NAD(+) + 4 H(+)(out)</text>
        <dbReference type="Rhea" id="RHEA:29091"/>
        <dbReference type="Rhea" id="RHEA-COMP:9565"/>
        <dbReference type="Rhea" id="RHEA-COMP:9566"/>
        <dbReference type="ChEBI" id="CHEBI:15378"/>
        <dbReference type="ChEBI" id="CHEBI:16389"/>
        <dbReference type="ChEBI" id="CHEBI:17976"/>
        <dbReference type="ChEBI" id="CHEBI:57540"/>
        <dbReference type="ChEBI" id="CHEBI:57945"/>
        <dbReference type="EC" id="7.1.1.2"/>
    </reaction>
</comment>
<feature type="transmembrane region" description="Helical" evidence="9">
    <location>
        <begin position="134"/>
        <end position="152"/>
    </location>
</feature>
<keyword evidence="5 9" id="KW-1133">Transmembrane helix</keyword>
<evidence type="ECO:0000256" key="9">
    <source>
        <dbReference type="SAM" id="Phobius"/>
    </source>
</evidence>
<feature type="transmembrane region" description="Helical" evidence="9">
    <location>
        <begin position="358"/>
        <end position="381"/>
    </location>
</feature>
<dbReference type="GO" id="GO:0015990">
    <property type="term" value="P:electron transport coupled proton transport"/>
    <property type="evidence" value="ECO:0007669"/>
    <property type="project" value="TreeGrafter"/>
</dbReference>
<evidence type="ECO:0000256" key="7">
    <source>
        <dbReference type="ARBA" id="ARBA00031027"/>
    </source>
</evidence>
<feature type="transmembrane region" description="Helical" evidence="9">
    <location>
        <begin position="77"/>
        <end position="95"/>
    </location>
</feature>
<evidence type="ECO:0000256" key="6">
    <source>
        <dbReference type="ARBA" id="ARBA00023136"/>
    </source>
</evidence>
<dbReference type="InterPro" id="IPR003945">
    <property type="entry name" value="NU5C-like"/>
</dbReference>
<feature type="transmembrane region" description="Helical" evidence="9">
    <location>
        <begin position="499"/>
        <end position="517"/>
    </location>
</feature>
<reference evidence="11" key="1">
    <citation type="journal article" date="2015" name="PLoS Negl. Trop. Dis.">
        <title>Mitochondrial Genome Analyses Suggest Multiple Trichuris Species in Humans, Baboons, and Pigs from Different Geographical Regions.</title>
        <authorList>
            <person name="Hawash M.B."/>
            <person name="Andersen L.O."/>
            <person name="Gasser R.B."/>
            <person name="Stensvold C.R."/>
            <person name="Nejsum P."/>
        </authorList>
    </citation>
    <scope>NUCLEOTIDE SEQUENCE</scope>
</reference>
<keyword evidence="4 9" id="KW-0812">Transmembrane</keyword>
<evidence type="ECO:0000256" key="8">
    <source>
        <dbReference type="ARBA" id="ARBA00049551"/>
    </source>
</evidence>
<dbReference type="AlphaFoldDB" id="A0A0M5M1X7"/>
<feature type="transmembrane region" description="Helical" evidence="9">
    <location>
        <begin position="255"/>
        <end position="275"/>
    </location>
</feature>
<protein>
    <recommendedName>
        <fullName evidence="3">NADH:ubiquinone reductase (H(+)-translocating)</fullName>
        <ecNumber evidence="3">7.1.1.2</ecNumber>
    </recommendedName>
    <alternativeName>
        <fullName evidence="7">NADH dehydrogenase subunit 5</fullName>
    </alternativeName>
</protein>
<dbReference type="PANTHER" id="PTHR42829">
    <property type="entry name" value="NADH-UBIQUINONE OXIDOREDUCTASE CHAIN 5"/>
    <property type="match status" value="1"/>
</dbReference>
<evidence type="ECO:0000259" key="10">
    <source>
        <dbReference type="Pfam" id="PF00361"/>
    </source>
</evidence>
<dbReference type="Pfam" id="PF00361">
    <property type="entry name" value="Proton_antipo_M"/>
    <property type="match status" value="1"/>
</dbReference>
<keyword evidence="6 9" id="KW-0472">Membrane</keyword>
<dbReference type="EMBL" id="KT449824">
    <property type="protein sequence ID" value="ALF03924.1"/>
    <property type="molecule type" value="Genomic_DNA"/>
</dbReference>
<proteinExistence type="predicted"/>
<dbReference type="EC" id="7.1.1.2" evidence="3"/>
<dbReference type="InterPro" id="IPR001750">
    <property type="entry name" value="ND/Mrp_TM"/>
</dbReference>
<sequence>MIIAVAMCLSVLLCISLMLFMLKGSISFLTMGIDNFIVGMSLCELSKLMVYFSLVVVLLSVFIMYFSFFYMNNDLPIPRFMMLMVIFVASMIIMNSSDSCWITWIGWEGLGVSSYLLIMFYNNWKANNSAISTILLNRIGDFCLLICMLTFTQSMQWEFNNTSMTSYLLMLTGIAALAKSAQIPLHSWLPIAMAAPTPVSSLVHSSTLVVAGTILCIKLNLLYFLPYMGWLCITGYLTSLYSSFMALYEKDLKKILAYSTMSQIALVMFMICTNLKELMLMHIVNHALVKALLFMSIGIFIIFMFGNQDSRLLHTNSSLFSILVISIVCLLIMCGVTFTSSYYSKEYNLLFSMKEESMTLLIDLMVFMSFAYSVRLSYLLFRSYNNNITSSKMLYPSLYTNILLLPLALLNGWIFTSNYSLPINMTWMDSKNFMLVTPLIMLTFFYQWVCMQAMNNNDTLYSLLNSLPLSIKNLVFNQMKLINMSFNLNMFSFNNSSLILWLLGTTLLMLTMSFLYFS</sequence>
<feature type="transmembrane region" description="Helical" evidence="9">
    <location>
        <begin position="101"/>
        <end position="122"/>
    </location>
</feature>
<comment type="function">
    <text evidence="1">Core subunit of the mitochondrial membrane respiratory chain NADH dehydrogenase (Complex I) that is believed to belong to the minimal assembly required for catalysis. Complex I functions in the transfer of electrons from NADH to the respiratory chain. The immediate electron acceptor for the enzyme is believed to be ubiquinone.</text>
</comment>
<dbReference type="PANTHER" id="PTHR42829:SF2">
    <property type="entry name" value="NADH-UBIQUINONE OXIDOREDUCTASE CHAIN 5"/>
    <property type="match status" value="1"/>
</dbReference>
<geneLocation type="mitochondrion" evidence="11"/>
<evidence type="ECO:0000256" key="3">
    <source>
        <dbReference type="ARBA" id="ARBA00012944"/>
    </source>
</evidence>
<dbReference type="GO" id="GO:0003954">
    <property type="term" value="F:NADH dehydrogenase activity"/>
    <property type="evidence" value="ECO:0007669"/>
    <property type="project" value="TreeGrafter"/>
</dbReference>
<feature type="transmembrane region" description="Helical" evidence="9">
    <location>
        <begin position="48"/>
        <end position="70"/>
    </location>
</feature>
<feature type="transmembrane region" description="Helical" evidence="9">
    <location>
        <begin position="318"/>
        <end position="338"/>
    </location>
</feature>
<reference evidence="11" key="2">
    <citation type="submission" date="2015-08" db="EMBL/GenBank/DDBJ databases">
        <authorList>
            <person name="Babu N.S."/>
            <person name="Beckwith C.J."/>
            <person name="Beseler K.G."/>
            <person name="Brison A."/>
            <person name="Carone J.V."/>
            <person name="Caskin T.P."/>
            <person name="Diamond M."/>
            <person name="Durham M.E."/>
            <person name="Foxe J.M."/>
            <person name="Go M."/>
            <person name="Henderson B.A."/>
            <person name="Jones I.B."/>
            <person name="McGettigan J.A."/>
            <person name="Micheletti S.J."/>
            <person name="Nasrallah M.E."/>
            <person name="Ortiz D."/>
            <person name="Piller C.R."/>
            <person name="Privatt S.R."/>
            <person name="Schneider S.L."/>
            <person name="Sharp S."/>
            <person name="Smith T.C."/>
            <person name="Stanton J.D."/>
            <person name="Ullery H.E."/>
            <person name="Wilson R.J."/>
            <person name="Serrano M.G."/>
            <person name="Buck G."/>
            <person name="Lee V."/>
            <person name="Wang Y."/>
            <person name="Carvalho R."/>
            <person name="Voegtly L."/>
            <person name="Shi R."/>
            <person name="Duckworth R."/>
            <person name="Johnson A."/>
            <person name="Loviza R."/>
            <person name="Walstead R."/>
            <person name="Shah Z."/>
            <person name="Kiflezghi M."/>
            <person name="Wade K."/>
            <person name="Ball S.L."/>
            <person name="Bradley K.W."/>
            <person name="Asai D.J."/>
            <person name="Bowman C.A."/>
            <person name="Russell D.A."/>
            <person name="Pope W.H."/>
            <person name="Jacobs-Sera D."/>
            <person name="Hendrix R.W."/>
            <person name="Hatfull G.F."/>
        </authorList>
    </citation>
    <scope>NUCLEOTIDE SEQUENCE</scope>
</reference>
<organism evidence="11">
    <name type="scientific">Trichuris sp. TTB1</name>
    <dbReference type="NCBI Taxonomy" id="1719121"/>
    <lineage>
        <taxon>Eukaryota</taxon>
        <taxon>Metazoa</taxon>
        <taxon>Ecdysozoa</taxon>
        <taxon>Nematoda</taxon>
        <taxon>Enoplea</taxon>
        <taxon>Dorylaimia</taxon>
        <taxon>Trichinellida</taxon>
        <taxon>Trichuridae</taxon>
        <taxon>Trichuris</taxon>
    </lineage>
</organism>
<evidence type="ECO:0000256" key="5">
    <source>
        <dbReference type="ARBA" id="ARBA00022989"/>
    </source>
</evidence>
<dbReference type="GO" id="GO:0042773">
    <property type="term" value="P:ATP synthesis coupled electron transport"/>
    <property type="evidence" value="ECO:0007669"/>
    <property type="project" value="InterPro"/>
</dbReference>
<accession>A0A0M5M1X7</accession>
<keyword evidence="11" id="KW-0496">Mitochondrion</keyword>
<evidence type="ECO:0000256" key="1">
    <source>
        <dbReference type="ARBA" id="ARBA00003257"/>
    </source>
</evidence>
<evidence type="ECO:0000256" key="2">
    <source>
        <dbReference type="ARBA" id="ARBA00004141"/>
    </source>
</evidence>
<feature type="transmembrane region" description="Helical" evidence="9">
    <location>
        <begin position="202"/>
        <end position="221"/>
    </location>
</feature>
<comment type="subcellular location">
    <subcellularLocation>
        <location evidence="2">Membrane</location>
        <topology evidence="2">Multi-pass membrane protein</topology>
    </subcellularLocation>
</comment>
<evidence type="ECO:0000256" key="4">
    <source>
        <dbReference type="ARBA" id="ARBA00022692"/>
    </source>
</evidence>